<dbReference type="Proteomes" id="UP000002357">
    <property type="component" value="Chromosome"/>
</dbReference>
<evidence type="ECO:0000313" key="2">
    <source>
        <dbReference type="Proteomes" id="UP000002357"/>
    </source>
</evidence>
<keyword evidence="2" id="KW-1185">Reference proteome</keyword>
<accession>E2PYG6</accession>
<protein>
    <submittedName>
        <fullName evidence="1">Uncharacterized protein</fullName>
    </submittedName>
</protein>
<proteinExistence type="predicted"/>
<evidence type="ECO:0000313" key="1">
    <source>
        <dbReference type="EMBL" id="EFG06188.1"/>
    </source>
</evidence>
<dbReference type="AlphaFoldDB" id="E2PYG6"/>
<gene>
    <name evidence="1" type="ORF">SCLAV_1109</name>
</gene>
<reference evidence="1 2" key="1">
    <citation type="journal article" date="2010" name="Genome Biol. Evol.">
        <title>The sequence of a 1.8-mb bacterial linear plasmid reveals a rich evolutionary reservoir of secondary metabolic pathways.</title>
        <authorList>
            <person name="Medema M.H."/>
            <person name="Trefzer A."/>
            <person name="Kovalchuk A."/>
            <person name="van den Berg M."/>
            <person name="Mueller U."/>
            <person name="Heijne W."/>
            <person name="Wu L."/>
            <person name="Alam M.T."/>
            <person name="Ronning C.M."/>
            <person name="Nierman W.C."/>
            <person name="Bovenberg R.A.L."/>
            <person name="Breitling R."/>
            <person name="Takano E."/>
        </authorList>
    </citation>
    <scope>NUCLEOTIDE SEQUENCE [LARGE SCALE GENOMIC DNA]</scope>
    <source>
        <strain evidence="2">ATCC 27064 / DSM 738 / JCM 4710 / NBRC 13307 / NCIMB 12785 / NRRL 3585 / VKM Ac-602</strain>
    </source>
</reference>
<dbReference type="EMBL" id="CM000913">
    <property type="protein sequence ID" value="EFG06188.1"/>
    <property type="molecule type" value="Genomic_DNA"/>
</dbReference>
<organism evidence="1 2">
    <name type="scientific">Streptomyces clavuligerus</name>
    <dbReference type="NCBI Taxonomy" id="1901"/>
    <lineage>
        <taxon>Bacteria</taxon>
        <taxon>Bacillati</taxon>
        <taxon>Actinomycetota</taxon>
        <taxon>Actinomycetes</taxon>
        <taxon>Kitasatosporales</taxon>
        <taxon>Streptomycetaceae</taxon>
        <taxon>Streptomyces</taxon>
    </lineage>
</organism>
<name>E2PYG6_STRCL</name>
<sequence>MNRRLRHCAVLILLGLGYLCVAWDPPPLQPPTV</sequence>